<comment type="caution">
    <text evidence="1">The sequence shown here is derived from an EMBL/GenBank/DDBJ whole genome shotgun (WGS) entry which is preliminary data.</text>
</comment>
<keyword evidence="2" id="KW-1185">Reference proteome</keyword>
<accession>A0ABW0I851</accession>
<proteinExistence type="predicted"/>
<evidence type="ECO:0000313" key="2">
    <source>
        <dbReference type="Proteomes" id="UP001596106"/>
    </source>
</evidence>
<dbReference type="Pfam" id="PF14298">
    <property type="entry name" value="DUF4374"/>
    <property type="match status" value="1"/>
</dbReference>
<evidence type="ECO:0000313" key="1">
    <source>
        <dbReference type="EMBL" id="MFC5408675.1"/>
    </source>
</evidence>
<reference evidence="2" key="1">
    <citation type="journal article" date="2019" name="Int. J. Syst. Evol. Microbiol.">
        <title>The Global Catalogue of Microorganisms (GCM) 10K type strain sequencing project: providing services to taxonomists for standard genome sequencing and annotation.</title>
        <authorList>
            <consortium name="The Broad Institute Genomics Platform"/>
            <consortium name="The Broad Institute Genome Sequencing Center for Infectious Disease"/>
            <person name="Wu L."/>
            <person name="Ma J."/>
        </authorList>
    </citation>
    <scope>NUCLEOTIDE SEQUENCE [LARGE SCALE GENOMIC DNA]</scope>
    <source>
        <strain evidence="2">CCUG 55250</strain>
    </source>
</reference>
<name>A0ABW0I851_9BACT</name>
<organism evidence="1 2">
    <name type="scientific">Larkinella bovis</name>
    <dbReference type="NCBI Taxonomy" id="683041"/>
    <lineage>
        <taxon>Bacteria</taxon>
        <taxon>Pseudomonadati</taxon>
        <taxon>Bacteroidota</taxon>
        <taxon>Cytophagia</taxon>
        <taxon>Cytophagales</taxon>
        <taxon>Spirosomataceae</taxon>
        <taxon>Larkinella</taxon>
    </lineage>
</organism>
<sequence>MSDMVQKGLLILAILGLGLGMNSCSKDKNETPDPIDPVDLGRYVVVVREDAGGGQTTDYLVQTTSLTSGTLASANQGVKQTGKRMYAQAGKTIFSVGGSDAGQGSPTAVGYGLDAANKLSQKGSFTFEKYFDVLTVIDDNTLAGIQIPRATADNRTATFYTANVNNVTLTGQVKSSLAPLFKEDQVWPSGLRIRDNKAYVSYYLQSRTDLSTSFTDTAYVAIYSYPAFTLEKVIKDTRTGPAGSSNSSSGLIKTENGDIYTVSSLGYTFSQRTKPAGFLRIKNGETVFDPTYFFGLDDISNNRRIYFSQYLGNGLVLAEMGRFPFSGGQWAYEDVNLSPVIIDLNAKTIKEITGDIPAHAGQGGLTLSLLVENGKVYLPVTSYTEGTYIWEIDIATAVAKKGARVEGKYVAGIFKL</sequence>
<dbReference type="RefSeq" id="WP_379841782.1">
    <property type="nucleotide sequence ID" value="NZ_JBHSMA010000001.1"/>
</dbReference>
<protein>
    <submittedName>
        <fullName evidence="1">DUF4374 domain-containing protein</fullName>
    </submittedName>
</protein>
<gene>
    <name evidence="1" type="ORF">ACFPMF_05115</name>
</gene>
<dbReference type="InterPro" id="IPR025401">
    <property type="entry name" value="DUF4374"/>
</dbReference>
<dbReference type="EMBL" id="JBHSMA010000001">
    <property type="protein sequence ID" value="MFC5408675.1"/>
    <property type="molecule type" value="Genomic_DNA"/>
</dbReference>
<dbReference type="Proteomes" id="UP001596106">
    <property type="component" value="Unassembled WGS sequence"/>
</dbReference>